<name>A0ABR9LBA6_9PSEU</name>
<reference evidence="3 4" key="1">
    <citation type="submission" date="2020-10" db="EMBL/GenBank/DDBJ databases">
        <title>Sequencing the genomes of 1000 actinobacteria strains.</title>
        <authorList>
            <person name="Klenk H.-P."/>
        </authorList>
    </citation>
    <scope>NUCLEOTIDE SEQUENCE [LARGE SCALE GENOMIC DNA]</scope>
    <source>
        <strain evidence="3 4">DSM 46661</strain>
    </source>
</reference>
<evidence type="ECO:0000313" key="4">
    <source>
        <dbReference type="Proteomes" id="UP000656548"/>
    </source>
</evidence>
<feature type="compositionally biased region" description="Polar residues" evidence="1">
    <location>
        <begin position="1"/>
        <end position="11"/>
    </location>
</feature>
<organism evidence="3 4">
    <name type="scientific">Amycolatopsis roodepoortensis</name>
    <dbReference type="NCBI Taxonomy" id="700274"/>
    <lineage>
        <taxon>Bacteria</taxon>
        <taxon>Bacillati</taxon>
        <taxon>Actinomycetota</taxon>
        <taxon>Actinomycetes</taxon>
        <taxon>Pseudonocardiales</taxon>
        <taxon>Pseudonocardiaceae</taxon>
        <taxon>Amycolatopsis</taxon>
    </lineage>
</organism>
<proteinExistence type="predicted"/>
<evidence type="ECO:0000313" key="3">
    <source>
        <dbReference type="EMBL" id="MBE1577712.1"/>
    </source>
</evidence>
<dbReference type="Pfam" id="PF11774">
    <property type="entry name" value="Lsr2"/>
    <property type="match status" value="1"/>
</dbReference>
<keyword evidence="4" id="KW-1185">Reference proteome</keyword>
<accession>A0ABR9LBA6</accession>
<evidence type="ECO:0000256" key="1">
    <source>
        <dbReference type="SAM" id="MobiDB-lite"/>
    </source>
</evidence>
<feature type="region of interest" description="Disordered" evidence="1">
    <location>
        <begin position="1"/>
        <end position="26"/>
    </location>
</feature>
<dbReference type="InterPro" id="IPR042261">
    <property type="entry name" value="Lsr2-like_dimerization"/>
</dbReference>
<evidence type="ECO:0000259" key="2">
    <source>
        <dbReference type="Pfam" id="PF11774"/>
    </source>
</evidence>
<protein>
    <recommendedName>
        <fullName evidence="2">Lsr2 dimerization domain-containing protein</fullName>
    </recommendedName>
</protein>
<dbReference type="Proteomes" id="UP000656548">
    <property type="component" value="Unassembled WGS sequence"/>
</dbReference>
<comment type="caution">
    <text evidence="3">The sequence shown here is derived from an EMBL/GenBank/DDBJ whole genome shotgun (WGS) entry which is preliminary data.</text>
</comment>
<dbReference type="Gene3D" id="4.10.320.10">
    <property type="entry name" value="E3-binding domain"/>
    <property type="match status" value="1"/>
</dbReference>
<feature type="domain" description="Lsr2 dimerization" evidence="2">
    <location>
        <begin position="17"/>
        <end position="68"/>
    </location>
</feature>
<dbReference type="Gene3D" id="3.30.60.230">
    <property type="entry name" value="Lsr2, dimerization domain"/>
    <property type="match status" value="1"/>
</dbReference>
<dbReference type="RefSeq" id="WP_192744836.1">
    <property type="nucleotide sequence ID" value="NZ_JADBEJ010000005.1"/>
</dbReference>
<dbReference type="InterPro" id="IPR036625">
    <property type="entry name" value="E3-bd_dom_sf"/>
</dbReference>
<dbReference type="InterPro" id="IPR024412">
    <property type="entry name" value="Lsr2_dim_dom"/>
</dbReference>
<gene>
    <name evidence="3" type="ORF">H4W30_004772</name>
</gene>
<sequence>MNPTRLTSGNLAPSDRESTTEIDDLDGSIARETVHFSLDGVPYQIDLSAENAATLRRTLAPYIAHGREKEEFLNRRPPPIPSPTPATAQKIRYWAMANGYRILPSGPIPGRIRSAYKRTHDII</sequence>
<dbReference type="EMBL" id="JADBEJ010000005">
    <property type="protein sequence ID" value="MBE1577712.1"/>
    <property type="molecule type" value="Genomic_DNA"/>
</dbReference>